<dbReference type="HOGENOM" id="CLU_135678_0_0_7"/>
<dbReference type="EMBL" id="CP003333">
    <property type="protein sequence ID" value="AFL68085.1"/>
    <property type="molecule type" value="Genomic_DNA"/>
</dbReference>
<dbReference type="PATRIC" id="fig|760154.4.peg.780"/>
<evidence type="ECO:0000313" key="2">
    <source>
        <dbReference type="EMBL" id="AFL68085.1"/>
    </source>
</evidence>
<reference evidence="2 3" key="1">
    <citation type="submission" date="2012-06" db="EMBL/GenBank/DDBJ databases">
        <title>Complete sequence of Sulfurospirillum barnesii SES-3.</title>
        <authorList>
            <consortium name="US DOE Joint Genome Institute"/>
            <person name="Lucas S."/>
            <person name="Han J."/>
            <person name="Lapidus A."/>
            <person name="Cheng J.-F."/>
            <person name="Goodwin L."/>
            <person name="Pitluck S."/>
            <person name="Peters L."/>
            <person name="Ovchinnikova G."/>
            <person name="Lu M."/>
            <person name="Detter J.C."/>
            <person name="Han C."/>
            <person name="Tapia R."/>
            <person name="Land M."/>
            <person name="Hauser L."/>
            <person name="Kyrpides N."/>
            <person name="Ivanova N."/>
            <person name="Pagani I."/>
            <person name="Stolz J."/>
            <person name="Arkin A."/>
            <person name="Dehal P."/>
            <person name="Oremland R."/>
            <person name="Saltikov C."/>
            <person name="Basu P."/>
            <person name="Hollibaugh J."/>
            <person name="Newman D."/>
            <person name="Stolyar S."/>
            <person name="Hazen T."/>
            <person name="Woyke T."/>
        </authorList>
    </citation>
    <scope>NUCLEOTIDE SEQUENCE [LARGE SCALE GENOMIC DNA]</scope>
    <source>
        <strain evidence="3">ATCC 700032 / DSM 10660 / SES-3</strain>
    </source>
</reference>
<dbReference type="Proteomes" id="UP000006176">
    <property type="component" value="Chromosome"/>
</dbReference>
<dbReference type="AlphaFoldDB" id="I3XVW1"/>
<dbReference type="KEGG" id="sba:Sulba_0781"/>
<sequence length="152" mass="15606">MNTIGSVSYETQVSLGQTVQGNVSAGVDSKEDETTQVSSSSMPVDRVEISEEAQALALSSAASATTSEESTTQSSQSGGTGATSATASSSNTLEAQIEVLEKKIAALQKEIAASQSSSDEESMKDVQGKQTLLASYQAQLITLEAQASETTS</sequence>
<feature type="region of interest" description="Disordered" evidence="1">
    <location>
        <begin position="18"/>
        <end position="91"/>
    </location>
</feature>
<organism evidence="2 3">
    <name type="scientific">Sulfurospirillum barnesii (strain ATCC 700032 / DSM 10660 / SES-3)</name>
    <dbReference type="NCBI Taxonomy" id="760154"/>
    <lineage>
        <taxon>Bacteria</taxon>
        <taxon>Pseudomonadati</taxon>
        <taxon>Campylobacterota</taxon>
        <taxon>Epsilonproteobacteria</taxon>
        <taxon>Campylobacterales</taxon>
        <taxon>Sulfurospirillaceae</taxon>
        <taxon>Sulfurospirillum</taxon>
    </lineage>
</organism>
<evidence type="ECO:0000313" key="3">
    <source>
        <dbReference type="Proteomes" id="UP000006176"/>
    </source>
</evidence>
<evidence type="ECO:0000256" key="1">
    <source>
        <dbReference type="SAM" id="MobiDB-lite"/>
    </source>
</evidence>
<dbReference type="RefSeq" id="WP_014768965.1">
    <property type="nucleotide sequence ID" value="NC_018002.1"/>
</dbReference>
<evidence type="ECO:0008006" key="4">
    <source>
        <dbReference type="Google" id="ProtNLM"/>
    </source>
</evidence>
<accession>I3XVW1</accession>
<gene>
    <name evidence="2" type="ordered locus">Sulba_0781</name>
</gene>
<name>I3XVW1_SULBS</name>
<keyword evidence="3" id="KW-1185">Reference proteome</keyword>
<protein>
    <recommendedName>
        <fullName evidence="4">FlxA-like protein</fullName>
    </recommendedName>
</protein>
<proteinExistence type="predicted"/>
<feature type="compositionally biased region" description="Low complexity" evidence="1">
    <location>
        <begin position="52"/>
        <end position="91"/>
    </location>
</feature>